<organism evidence="1 2">
    <name type="scientific">Caligus rogercresseyi</name>
    <name type="common">Sea louse</name>
    <dbReference type="NCBI Taxonomy" id="217165"/>
    <lineage>
        <taxon>Eukaryota</taxon>
        <taxon>Metazoa</taxon>
        <taxon>Ecdysozoa</taxon>
        <taxon>Arthropoda</taxon>
        <taxon>Crustacea</taxon>
        <taxon>Multicrustacea</taxon>
        <taxon>Hexanauplia</taxon>
        <taxon>Copepoda</taxon>
        <taxon>Siphonostomatoida</taxon>
        <taxon>Caligidae</taxon>
        <taxon>Caligus</taxon>
    </lineage>
</organism>
<accession>A0A7T8QV03</accession>
<sequence length="52" mass="5575">MVLSSRAQVVIHESSDGKDIRGVHSCSHDLESNVVILMNGDFLIVGLVAGRI</sequence>
<gene>
    <name evidence="1" type="ORF">FKW44_000556</name>
</gene>
<name>A0A7T8QV03_CALRO</name>
<evidence type="ECO:0000313" key="2">
    <source>
        <dbReference type="Proteomes" id="UP000595437"/>
    </source>
</evidence>
<dbReference type="GO" id="GO:0000428">
    <property type="term" value="C:DNA-directed RNA polymerase complex"/>
    <property type="evidence" value="ECO:0007669"/>
    <property type="project" value="UniProtKB-KW"/>
</dbReference>
<keyword evidence="1" id="KW-0240">DNA-directed RNA polymerase</keyword>
<proteinExistence type="predicted"/>
<dbReference type="Proteomes" id="UP000595437">
    <property type="component" value="Chromosome 1"/>
</dbReference>
<protein>
    <submittedName>
        <fullName evidence="1">DNA-directed RNA polymerase II subunit RPB7</fullName>
    </submittedName>
</protein>
<dbReference type="AlphaFoldDB" id="A0A7T8QV03"/>
<dbReference type="EMBL" id="CP045890">
    <property type="protein sequence ID" value="QQP56031.1"/>
    <property type="molecule type" value="Genomic_DNA"/>
</dbReference>
<evidence type="ECO:0000313" key="1">
    <source>
        <dbReference type="EMBL" id="QQP56031.1"/>
    </source>
</evidence>
<keyword evidence="1" id="KW-0804">Transcription</keyword>
<reference evidence="2" key="1">
    <citation type="submission" date="2021-01" db="EMBL/GenBank/DDBJ databases">
        <title>Caligus Genome Assembly.</title>
        <authorList>
            <person name="Gallardo-Escarate C."/>
        </authorList>
    </citation>
    <scope>NUCLEOTIDE SEQUENCE [LARGE SCALE GENOMIC DNA]</scope>
</reference>
<keyword evidence="2" id="KW-1185">Reference proteome</keyword>